<dbReference type="OrthoDB" id="358279at2"/>
<dbReference type="EMBL" id="CP005077">
    <property type="protein sequence ID" value="AGM25293.1"/>
    <property type="molecule type" value="Genomic_DNA"/>
</dbReference>
<evidence type="ECO:0000313" key="3">
    <source>
        <dbReference type="Proteomes" id="UP000013964"/>
    </source>
</evidence>
<keyword evidence="1" id="KW-0472">Membrane</keyword>
<accession>R4U418</accession>
<gene>
    <name evidence="2" type="ORF">SCHRY_v1c07170</name>
</gene>
<dbReference type="KEGG" id="scr:SCHRY_v1c07170"/>
<keyword evidence="1" id="KW-0812">Transmembrane</keyword>
<feature type="transmembrane region" description="Helical" evidence="1">
    <location>
        <begin position="161"/>
        <end position="184"/>
    </location>
</feature>
<keyword evidence="3" id="KW-1185">Reference proteome</keyword>
<evidence type="ECO:0000313" key="2">
    <source>
        <dbReference type="EMBL" id="AGM25293.1"/>
    </source>
</evidence>
<evidence type="ECO:0000256" key="1">
    <source>
        <dbReference type="SAM" id="Phobius"/>
    </source>
</evidence>
<dbReference type="AlphaFoldDB" id="R4U418"/>
<dbReference type="SUPFAM" id="SSF69304">
    <property type="entry name" value="Tricorn protease N-terminal domain"/>
    <property type="match status" value="1"/>
</dbReference>
<dbReference type="Proteomes" id="UP000013964">
    <property type="component" value="Chromosome"/>
</dbReference>
<dbReference type="STRING" id="1276227.SCHRY_v1c07170"/>
<sequence>MKNKIELIYNKMCYDCQFKFRNVIEYVKDNPEKNLNDLDLFKCKVDKTRDVLDDKNILPLALIFCRQDSYVFIWKDSIYNGDGTTKIPVINNTILLSQQTIHKIKGYNLISNSLTTTKKQQTLIPKIIEKNNHALKQSFNRQIMVINRQHFLHMSKMRKTIMLLSLVFILMFGAMGGLLGWYFLSGQNNSGSIIPPNKQRIDLSEHFDNSQLGVIADNRAETILTVAKDKNPDLKIDNLLVKNITRENAIIYVKSSSNIYKNDSTIIVSFLPQKISLLTHVTKRNFFINTNSPTLKQLLKIIELGNPNLKLEYVNIEDIITVENNQIILKGNLVSKRESKSIYVFGDSLELYFSNTGRKMLSNDLTEINLGDIKNYKSSTILEAVKLKNSNVLTEQIEVLPGAVLDKEANIKVKSDSKDYYIDSYFIKVEFRSFNDKIGTIKEKLEQNFREIPSIKTAFELDSKLILLSGAVTSEKGVLWGTHLFSFDGKYIDRIYQYEWTKIIRTPDNDKLLALRFNTSSLTYSRYLIDSSTGKILKEVKDNPNSPGASPIDIIFLQNGNILGLNQANDGTKTSTLFQLNPDGTFQKILQIIDNAFFDNLWQLKNGAIFLVSNSGKEIATLNSDYSVQKRLCFDYGNGKDFSFYEFENLGIILADKHNNIYHLYSDLSFKEKGKGNFGDITVRLRLKNGKFVGFSTEGMYTLNID</sequence>
<reference evidence="2 3" key="1">
    <citation type="journal article" date="2013" name="Genome Biol. Evol.">
        <title>Complete genomes of two dipteran-associated spiroplasmas provided insights into the origin, dynamics, and impacts of viral invasion in spiroplasma.</title>
        <authorList>
            <person name="Ku C."/>
            <person name="Lo W.S."/>
            <person name="Chen L.L."/>
            <person name="Kuo C.H."/>
        </authorList>
    </citation>
    <scope>NUCLEOTIDE SEQUENCE [LARGE SCALE GENOMIC DNA]</scope>
    <source>
        <strain evidence="2 3">DF-1</strain>
    </source>
</reference>
<protein>
    <submittedName>
        <fullName evidence="2">Uncharacterized protein</fullName>
    </submittedName>
</protein>
<proteinExistence type="predicted"/>
<dbReference type="PATRIC" id="fig|1276227.3.peg.723"/>
<dbReference type="RefSeq" id="WP_016339117.1">
    <property type="nucleotide sequence ID" value="NC_021280.1"/>
</dbReference>
<dbReference type="eggNOG" id="COG1520">
    <property type="taxonomic scope" value="Bacteria"/>
</dbReference>
<keyword evidence="1" id="KW-1133">Transmembrane helix</keyword>
<organism evidence="2 3">
    <name type="scientific">Spiroplasma chrysopicola DF-1</name>
    <dbReference type="NCBI Taxonomy" id="1276227"/>
    <lineage>
        <taxon>Bacteria</taxon>
        <taxon>Bacillati</taxon>
        <taxon>Mycoplasmatota</taxon>
        <taxon>Mollicutes</taxon>
        <taxon>Entomoplasmatales</taxon>
        <taxon>Spiroplasmataceae</taxon>
        <taxon>Spiroplasma</taxon>
    </lineage>
</organism>
<name>R4U418_9MOLU</name>
<dbReference type="HOGENOM" id="CLU_025324_0_0_14"/>